<protein>
    <submittedName>
        <fullName evidence="2">Uncharacterized protein</fullName>
    </submittedName>
</protein>
<dbReference type="OrthoDB" id="5226996at2759"/>
<feature type="compositionally biased region" description="Polar residues" evidence="1">
    <location>
        <begin position="269"/>
        <end position="279"/>
    </location>
</feature>
<accession>A0A2S7YKD9</accession>
<name>A0A2S7YKD9_BEABA</name>
<evidence type="ECO:0000313" key="3">
    <source>
        <dbReference type="Proteomes" id="UP000237441"/>
    </source>
</evidence>
<evidence type="ECO:0000256" key="1">
    <source>
        <dbReference type="SAM" id="MobiDB-lite"/>
    </source>
</evidence>
<evidence type="ECO:0000313" key="2">
    <source>
        <dbReference type="EMBL" id="PQK16473.1"/>
    </source>
</evidence>
<feature type="compositionally biased region" description="Low complexity" evidence="1">
    <location>
        <begin position="391"/>
        <end position="406"/>
    </location>
</feature>
<gene>
    <name evidence="2" type="ORF">BB8028_0006g07930</name>
</gene>
<feature type="compositionally biased region" description="Polar residues" evidence="1">
    <location>
        <begin position="47"/>
        <end position="64"/>
    </location>
</feature>
<feature type="region of interest" description="Disordered" evidence="1">
    <location>
        <begin position="216"/>
        <end position="422"/>
    </location>
</feature>
<dbReference type="AlphaFoldDB" id="A0A2S7YKD9"/>
<reference evidence="2 3" key="1">
    <citation type="submission" date="2016-07" db="EMBL/GenBank/DDBJ databases">
        <title>Comparative genomics of the entomopathogenic fungus Beauveria bassiana.</title>
        <authorList>
            <person name="Valero Jimenez C.A."/>
            <person name="Zwaan B.J."/>
            <person name="Van Kan J.A."/>
            <person name="Takken W."/>
            <person name="Debets A.J."/>
            <person name="Schoustra S.E."/>
            <person name="Koenraadt C.J."/>
        </authorList>
    </citation>
    <scope>NUCLEOTIDE SEQUENCE [LARGE SCALE GENOMIC DNA]</scope>
    <source>
        <strain evidence="2 3">ARSEF 8028</strain>
    </source>
</reference>
<organism evidence="2 3">
    <name type="scientific">Beauveria bassiana</name>
    <name type="common">White muscardine disease fungus</name>
    <name type="synonym">Tritirachium shiotae</name>
    <dbReference type="NCBI Taxonomy" id="176275"/>
    <lineage>
        <taxon>Eukaryota</taxon>
        <taxon>Fungi</taxon>
        <taxon>Dikarya</taxon>
        <taxon>Ascomycota</taxon>
        <taxon>Pezizomycotina</taxon>
        <taxon>Sordariomycetes</taxon>
        <taxon>Hypocreomycetidae</taxon>
        <taxon>Hypocreales</taxon>
        <taxon>Cordycipitaceae</taxon>
        <taxon>Beauveria</taxon>
    </lineage>
</organism>
<proteinExistence type="predicted"/>
<feature type="compositionally biased region" description="Low complexity" evidence="1">
    <location>
        <begin position="344"/>
        <end position="368"/>
    </location>
</feature>
<sequence length="475" mass="50844">MPLKNPSLAALQQSRSRFCEGSMNDRASAAPPVHFLGPDALAALEQPASNPRPSHETSNSSGSGAWSRKTGSRLFGQVWEGVRGKLRLRPRDTAAADGPDAKKMTMTSSTMPAPAAVISAATTTTAVTVTNAQQHQQQHQQQHISIYTDPAERDNHNDGPPASRTRSRLTAAPIDVPGATAAGFQFTGFQSARPSREEVLASYQQLMADGFFQANAIPSSRHGRPGSSLPARPATSHHQPPPPPSSPPPQWPLTTPYHHHHHQGFASCPVQSPTSVSSRGTKRAAAPDSDSDESMHDDGDSSSSYKENQAPPHPNTVHDDRQPKKRLRRLPSRESLFVPKIRGSSSSSSSATSSTAASSTAASSSSSSFRRRLTPSYGGPPANKLQKRRPQPQSQPQWQGSSSSRSGVAVVRPRHVSDGGGSARVLRGCAAEAHRPMRVVPDEGRGIPSVPVIPARFTFGEDRQNNGPWRGLRVR</sequence>
<feature type="region of interest" description="Disordered" evidence="1">
    <location>
        <begin position="1"/>
        <end position="73"/>
    </location>
</feature>
<feature type="compositionally biased region" description="Pro residues" evidence="1">
    <location>
        <begin position="239"/>
        <end position="251"/>
    </location>
</feature>
<dbReference type="Proteomes" id="UP000237441">
    <property type="component" value="Unassembled WGS sequence"/>
</dbReference>
<dbReference type="EMBL" id="JRHA01000006">
    <property type="protein sequence ID" value="PQK16473.1"/>
    <property type="molecule type" value="Genomic_DNA"/>
</dbReference>
<comment type="caution">
    <text evidence="2">The sequence shown here is derived from an EMBL/GenBank/DDBJ whole genome shotgun (WGS) entry which is preliminary data.</text>
</comment>